<proteinExistence type="predicted"/>
<name>A0A2U7UFF5_9VIRU</name>
<evidence type="ECO:0000313" key="2">
    <source>
        <dbReference type="EMBL" id="AVK77187.1"/>
    </source>
</evidence>
<feature type="compositionally biased region" description="Gly residues" evidence="1">
    <location>
        <begin position="79"/>
        <end position="93"/>
    </location>
</feature>
<protein>
    <submittedName>
        <fullName evidence="2">Uncharacterized protein</fullName>
    </submittedName>
</protein>
<organism evidence="2">
    <name type="scientific">Pandoravirus macleodensis</name>
    <dbReference type="NCBI Taxonomy" id="2107707"/>
    <lineage>
        <taxon>Viruses</taxon>
        <taxon>Pandoravirus</taxon>
    </lineage>
</organism>
<reference evidence="2" key="1">
    <citation type="journal article" date="2018" name="Nat. Commun.">
        <title>Diversity and evolution of the emerging Pandoraviridae family.</title>
        <authorList>
            <person name="Legendre M."/>
            <person name="Fabre E."/>
            <person name="Poirot O."/>
            <person name="Jeudy S."/>
            <person name="Lartigue A."/>
            <person name="Alempic J.M."/>
            <person name="Beucher L."/>
            <person name="Philippe N."/>
            <person name="Bertaux L."/>
            <person name="Christo-Foroux E."/>
            <person name="Labadie K."/>
            <person name="Coute Y."/>
            <person name="Abergel C."/>
            <person name="Claverie J.M."/>
        </authorList>
    </citation>
    <scope>NUCLEOTIDE SEQUENCE [LARGE SCALE GENOMIC DNA]</scope>
    <source>
        <strain evidence="2">Macleodensis</strain>
    </source>
</reference>
<dbReference type="RefSeq" id="YP_009481183.1">
    <property type="nucleotide sequence ID" value="NC_037665.1"/>
</dbReference>
<dbReference type="KEGG" id="vg:36841642"/>
<feature type="region of interest" description="Disordered" evidence="1">
    <location>
        <begin position="33"/>
        <end position="59"/>
    </location>
</feature>
<dbReference type="Proteomes" id="UP000249758">
    <property type="component" value="Segment"/>
</dbReference>
<dbReference type="EMBL" id="MG011691">
    <property type="protein sequence ID" value="AVK77187.1"/>
    <property type="molecule type" value="Genomic_DNA"/>
</dbReference>
<accession>A0A2U7UFF5</accession>
<evidence type="ECO:0000256" key="1">
    <source>
        <dbReference type="SAM" id="MobiDB-lite"/>
    </source>
</evidence>
<sequence length="427" mass="45282">MRTGAFQTPIRDAPAVSYGPLLASSRGGHIEIPRLPPGQAVPPHARPYAPKPSPRTPAPRRILGIGAHRRAISNHAPAGRGGAPGRAPAGGGRSCAEIAPAEYTSTRLGLPAGFSARVGDTHDGTGIDYVRSPVALGAGSGPLAVALAQVLCLMHAFARLLLHNKRYQLPIVRLDRRERLTALQRTGDVAPDVSILDAFGAIEPTNGRPVDPDLVRDWYLWMMSQDDKDFTAAAGGSPLWLRLRRAIGGGGRGDYSPMLIPSVLAESLASGDALGIGPARPVVLPLTVVEDLPEGKVLDIFNAYAGPSTGIHLTGDDIGRRERLDDPDSPFATALASPEAERAFKAYLDNQVAAHHRGACRDVETATGLSLPPFTSLFDVDLYVMRRRHWLWGIVASVRSPRIESLLASAGAWPPARAQAARGTAHA</sequence>
<gene>
    <name evidence="2" type="ORF">pmac_cds_499</name>
</gene>
<dbReference type="GeneID" id="36841642"/>
<feature type="region of interest" description="Disordered" evidence="1">
    <location>
        <begin position="74"/>
        <end position="93"/>
    </location>
</feature>